<dbReference type="SUPFAM" id="SSF48695">
    <property type="entry name" value="Multiheme cytochromes"/>
    <property type="match status" value="1"/>
</dbReference>
<dbReference type="PANTHER" id="PTHR35038:SF6">
    <property type="entry name" value="SURFACE LOCALIZED DECAHEME CYTOCHROME C LIPOPROTEIN"/>
    <property type="match status" value="1"/>
</dbReference>
<feature type="signal peptide" evidence="2">
    <location>
        <begin position="1"/>
        <end position="26"/>
    </location>
</feature>
<gene>
    <name evidence="4" type="ORF">IRI77_08450</name>
</gene>
<evidence type="ECO:0000256" key="1">
    <source>
        <dbReference type="ARBA" id="ARBA00022729"/>
    </source>
</evidence>
<reference evidence="4 5" key="1">
    <citation type="submission" date="2020-10" db="EMBL/GenBank/DDBJ databases">
        <title>Complete genome sequence of Paludibaculum fermentans P105T, a facultatively anaerobic acidobacterium capable of dissimilatory Fe(III) reduction.</title>
        <authorList>
            <person name="Dedysh S.N."/>
            <person name="Beletsky A.V."/>
            <person name="Kulichevskaya I.S."/>
            <person name="Mardanov A.V."/>
            <person name="Ravin N.V."/>
        </authorList>
    </citation>
    <scope>NUCLEOTIDE SEQUENCE [LARGE SCALE GENOMIC DNA]</scope>
    <source>
        <strain evidence="4 5">P105</strain>
    </source>
</reference>
<keyword evidence="1 2" id="KW-0732">Signal</keyword>
<dbReference type="KEGG" id="pfer:IRI77_08450"/>
<evidence type="ECO:0000313" key="4">
    <source>
        <dbReference type="EMBL" id="QOY89971.1"/>
    </source>
</evidence>
<dbReference type="Gene3D" id="1.10.1130.10">
    <property type="entry name" value="Flavocytochrome C3, Chain A"/>
    <property type="match status" value="3"/>
</dbReference>
<dbReference type="InterPro" id="IPR051829">
    <property type="entry name" value="Multiheme_Cytochr_ET"/>
</dbReference>
<proteinExistence type="predicted"/>
<dbReference type="InterPro" id="IPR036280">
    <property type="entry name" value="Multihaem_cyt_sf"/>
</dbReference>
<dbReference type="NCBIfam" id="TIGR01905">
    <property type="entry name" value="paired_CXXCH_1"/>
    <property type="match status" value="2"/>
</dbReference>
<evidence type="ECO:0000256" key="2">
    <source>
        <dbReference type="SAM" id="SignalP"/>
    </source>
</evidence>
<protein>
    <submittedName>
        <fullName evidence="4">DmsE family decaheme c-type cytochrome</fullName>
    </submittedName>
</protein>
<sequence length="310" mass="33731">MAGNSWWIRLLATAAQISLGAATTLAASQYVGSAVCKTCHPGLSVDFYRNPHYKTISSGKEPPEKTGCEGCHGPGSEHVAAKGDKSKISAFSVMQPKQVLDTCLRCHAESLGRANIRRSSHSLASVGCNSCHSIHKSKSQKGLLAKEQREVCYGCHGNVRAQFSQPFKHRVNEGFMNCTDCHNPHGANAANWSMGARPRMVDTALNNEEPCLKCHTDKRGPFAFEHPAVRVEGCASCHVPHGTANARMLKRPVMFTVCLECHNGAGSFGRDADGVQLTPPTHNMADPRFRNCTTCHIRIHGSNADQRFLR</sequence>
<keyword evidence="5" id="KW-1185">Reference proteome</keyword>
<dbReference type="EMBL" id="CP063849">
    <property type="protein sequence ID" value="QOY89971.1"/>
    <property type="molecule type" value="Genomic_DNA"/>
</dbReference>
<dbReference type="Pfam" id="PF09699">
    <property type="entry name" value="Paired_CXXCH_1"/>
    <property type="match status" value="3"/>
</dbReference>
<feature type="domain" description="Doubled CXXCH motif" evidence="3">
    <location>
        <begin position="226"/>
        <end position="264"/>
    </location>
</feature>
<feature type="chain" id="PRO_5032889665" evidence="2">
    <location>
        <begin position="27"/>
        <end position="310"/>
    </location>
</feature>
<accession>A0A7S7NUB2</accession>
<dbReference type="PANTHER" id="PTHR35038">
    <property type="entry name" value="DISSIMILATORY SULFITE REDUCTASE SIRA"/>
    <property type="match status" value="1"/>
</dbReference>
<dbReference type="Proteomes" id="UP000593892">
    <property type="component" value="Chromosome"/>
</dbReference>
<dbReference type="NCBIfam" id="TIGR03508">
    <property type="entry name" value="decahem_SO"/>
    <property type="match status" value="1"/>
</dbReference>
<organism evidence="4 5">
    <name type="scientific">Paludibaculum fermentans</name>
    <dbReference type="NCBI Taxonomy" id="1473598"/>
    <lineage>
        <taxon>Bacteria</taxon>
        <taxon>Pseudomonadati</taxon>
        <taxon>Acidobacteriota</taxon>
        <taxon>Terriglobia</taxon>
        <taxon>Bryobacterales</taxon>
        <taxon>Bryobacteraceae</taxon>
        <taxon>Paludibaculum</taxon>
    </lineage>
</organism>
<feature type="domain" description="Doubled CXXCH motif" evidence="3">
    <location>
        <begin position="121"/>
        <end position="160"/>
    </location>
</feature>
<name>A0A7S7NUB2_PALFE</name>
<evidence type="ECO:0000313" key="5">
    <source>
        <dbReference type="Proteomes" id="UP000593892"/>
    </source>
</evidence>
<dbReference type="InterPro" id="IPR020015">
    <property type="entry name" value="Decahaem_cyt-c_DmsE"/>
</dbReference>
<dbReference type="AlphaFoldDB" id="A0A7S7NUB2"/>
<dbReference type="RefSeq" id="WP_194451634.1">
    <property type="nucleotide sequence ID" value="NZ_CP063849.1"/>
</dbReference>
<feature type="domain" description="Doubled CXXCH motif" evidence="3">
    <location>
        <begin position="171"/>
        <end position="219"/>
    </location>
</feature>
<evidence type="ECO:0000259" key="3">
    <source>
        <dbReference type="Pfam" id="PF09699"/>
    </source>
</evidence>
<dbReference type="GO" id="GO:0016491">
    <property type="term" value="F:oxidoreductase activity"/>
    <property type="evidence" value="ECO:0007669"/>
    <property type="project" value="TreeGrafter"/>
</dbReference>
<dbReference type="InterPro" id="IPR010177">
    <property type="entry name" value="Paired_CXXCH_1"/>
</dbReference>